<accession>A0A3N6S417</accession>
<gene>
    <name evidence="3" type="ORF">DY000_02011825</name>
    <name evidence="2" type="ORF">F2Q70_00000801</name>
</gene>
<dbReference type="AlphaFoldDB" id="A0A3N6S417"/>
<reference evidence="3 4" key="3">
    <citation type="journal article" date="2020" name="BMC Genomics">
        <title>Intraspecific diversification of the crop wild relative Brassica cretica Lam. using demographic model selection.</title>
        <authorList>
            <person name="Kioukis A."/>
            <person name="Michalopoulou V.A."/>
            <person name="Briers L."/>
            <person name="Pirintsos S."/>
            <person name="Studholme D.J."/>
            <person name="Pavlidis P."/>
            <person name="Sarris P.F."/>
        </authorList>
    </citation>
    <scope>NUCLEOTIDE SEQUENCE [LARGE SCALE GENOMIC DNA]</scope>
    <source>
        <strain evidence="4">cv. PFS-1207/04</strain>
        <strain evidence="3">PFS-1207/04</strain>
    </source>
</reference>
<evidence type="ECO:0000313" key="3">
    <source>
        <dbReference type="EMBL" id="KAF3561298.1"/>
    </source>
</evidence>
<name>A0A3N6S417_BRACR</name>
<evidence type="ECO:0000313" key="2">
    <source>
        <dbReference type="EMBL" id="KAF2570074.1"/>
    </source>
</evidence>
<dbReference type="Proteomes" id="UP000266723">
    <property type="component" value="Unassembled WGS sequence"/>
</dbReference>
<evidence type="ECO:0000256" key="1">
    <source>
        <dbReference type="SAM" id="MobiDB-lite"/>
    </source>
</evidence>
<reference evidence="3" key="2">
    <citation type="submission" date="2019-12" db="EMBL/GenBank/DDBJ databases">
        <authorList>
            <person name="Studholme D.J."/>
            <person name="Sarris P."/>
        </authorList>
    </citation>
    <scope>NUCLEOTIDE SEQUENCE</scope>
    <source>
        <strain evidence="3">PFS-1207/04</strain>
        <tissue evidence="3">Leaf</tissue>
    </source>
</reference>
<feature type="region of interest" description="Disordered" evidence="1">
    <location>
        <begin position="48"/>
        <end position="71"/>
    </location>
</feature>
<comment type="caution">
    <text evidence="2">The sequence shown here is derived from an EMBL/GenBank/DDBJ whole genome shotgun (WGS) entry which is preliminary data.</text>
</comment>
<proteinExistence type="predicted"/>
<dbReference type="EMBL" id="QGKY02001015">
    <property type="protein sequence ID" value="KAF2570074.1"/>
    <property type="molecule type" value="Genomic_DNA"/>
</dbReference>
<reference evidence="2" key="1">
    <citation type="submission" date="2019-12" db="EMBL/GenBank/DDBJ databases">
        <title>Genome sequencing and annotation of Brassica cretica.</title>
        <authorList>
            <person name="Studholme D.J."/>
            <person name="Sarris P.F."/>
        </authorList>
    </citation>
    <scope>NUCLEOTIDE SEQUENCE</scope>
    <source>
        <strain evidence="2">PFS-102/07</strain>
        <tissue evidence="2">Leaf</tissue>
    </source>
</reference>
<protein>
    <submittedName>
        <fullName evidence="2">Uncharacterized protein</fullName>
    </submittedName>
</protein>
<sequence>MGDNGSSCSVDERNRAMMYYRQTPLTDFKQKAHTVSCSRISFQPPIITGPFKSHSVSTNPIKPKALNPGAN</sequence>
<organism evidence="2">
    <name type="scientific">Brassica cretica</name>
    <name type="common">Mustard</name>
    <dbReference type="NCBI Taxonomy" id="69181"/>
    <lineage>
        <taxon>Eukaryota</taxon>
        <taxon>Viridiplantae</taxon>
        <taxon>Streptophyta</taxon>
        <taxon>Embryophyta</taxon>
        <taxon>Tracheophyta</taxon>
        <taxon>Spermatophyta</taxon>
        <taxon>Magnoliopsida</taxon>
        <taxon>eudicotyledons</taxon>
        <taxon>Gunneridae</taxon>
        <taxon>Pentapetalae</taxon>
        <taxon>rosids</taxon>
        <taxon>malvids</taxon>
        <taxon>Brassicales</taxon>
        <taxon>Brassicaceae</taxon>
        <taxon>Brassiceae</taxon>
        <taxon>Brassica</taxon>
    </lineage>
</organism>
<evidence type="ECO:0000313" key="4">
    <source>
        <dbReference type="Proteomes" id="UP000266723"/>
    </source>
</evidence>
<dbReference type="EMBL" id="QGKV02000759">
    <property type="protein sequence ID" value="KAF3561298.1"/>
    <property type="molecule type" value="Genomic_DNA"/>
</dbReference>
<keyword evidence="4" id="KW-1185">Reference proteome</keyword>